<comment type="caution">
    <text evidence="1">The sequence shown here is derived from an EMBL/GenBank/DDBJ whole genome shotgun (WGS) entry which is preliminary data.</text>
</comment>
<evidence type="ECO:0000313" key="2">
    <source>
        <dbReference type="Proteomes" id="UP000812966"/>
    </source>
</evidence>
<proteinExistence type="predicted"/>
<gene>
    <name evidence="1" type="ORF">FFLO_01493</name>
</gene>
<protein>
    <recommendedName>
        <fullName evidence="3">Roadblock/LAMTOR2 domain-containing protein</fullName>
    </recommendedName>
</protein>
<name>A0A8K0JPU5_9TREE</name>
<evidence type="ECO:0000313" key="1">
    <source>
        <dbReference type="EMBL" id="KAG7563061.1"/>
    </source>
</evidence>
<organism evidence="1 2">
    <name type="scientific">Filobasidium floriforme</name>
    <dbReference type="NCBI Taxonomy" id="5210"/>
    <lineage>
        <taxon>Eukaryota</taxon>
        <taxon>Fungi</taxon>
        <taxon>Dikarya</taxon>
        <taxon>Basidiomycota</taxon>
        <taxon>Agaricomycotina</taxon>
        <taxon>Tremellomycetes</taxon>
        <taxon>Filobasidiales</taxon>
        <taxon>Filobasidiaceae</taxon>
        <taxon>Filobasidium</taxon>
    </lineage>
</organism>
<evidence type="ECO:0008006" key="3">
    <source>
        <dbReference type="Google" id="ProtNLM"/>
    </source>
</evidence>
<dbReference type="EMBL" id="JABELV010000021">
    <property type="protein sequence ID" value="KAG7563061.1"/>
    <property type="molecule type" value="Genomic_DNA"/>
</dbReference>
<sequence length="82" mass="9105">MGIMVMTRAGGVLRQSGPAFEGDKGKTYARVVVKMIESVIKGIEELEEGDSLKFLRMRTKKHELIISPGKAKAKLPFFDAEH</sequence>
<dbReference type="Proteomes" id="UP000812966">
    <property type="component" value="Unassembled WGS sequence"/>
</dbReference>
<dbReference type="Gene3D" id="3.30.450.30">
    <property type="entry name" value="Dynein light chain 2a, cytoplasmic"/>
    <property type="match status" value="1"/>
</dbReference>
<keyword evidence="2" id="KW-1185">Reference proteome</keyword>
<accession>A0A8K0JPU5</accession>
<dbReference type="PANTHER" id="PTHR10779">
    <property type="entry name" value="DYNEIN LIGHT CHAIN ROADBLOCK"/>
    <property type="match status" value="1"/>
</dbReference>
<dbReference type="AlphaFoldDB" id="A0A8K0JPU5"/>
<reference evidence="1" key="1">
    <citation type="submission" date="2020-04" db="EMBL/GenBank/DDBJ databases">
        <title>Analysis of mating type loci in Filobasidium floriforme.</title>
        <authorList>
            <person name="Nowrousian M."/>
        </authorList>
    </citation>
    <scope>NUCLEOTIDE SEQUENCE</scope>
    <source>
        <strain evidence="1">CBS 6242</strain>
    </source>
</reference>
<dbReference type="SUPFAM" id="SSF103196">
    <property type="entry name" value="Roadblock/LC7 domain"/>
    <property type="match status" value="1"/>
</dbReference>